<reference evidence="3 4" key="1">
    <citation type="submission" date="2014-02" db="EMBL/GenBank/DDBJ databases">
        <title>Single nucleus genome sequencing reveals high similarity among nuclei of an endomycorrhizal fungus.</title>
        <authorList>
            <person name="Lin K."/>
            <person name="Geurts R."/>
            <person name="Zhang Z."/>
            <person name="Limpens E."/>
            <person name="Saunders D.G."/>
            <person name="Mu D."/>
            <person name="Pang E."/>
            <person name="Cao H."/>
            <person name="Cha H."/>
            <person name="Lin T."/>
            <person name="Zhou Q."/>
            <person name="Shang Y."/>
            <person name="Li Y."/>
            <person name="Ivanov S."/>
            <person name="Sharma T."/>
            <person name="Velzen R.V."/>
            <person name="Ruijter N.D."/>
            <person name="Aanen D.K."/>
            <person name="Win J."/>
            <person name="Kamoun S."/>
            <person name="Bisseling T."/>
            <person name="Huang S."/>
        </authorList>
    </citation>
    <scope>NUCLEOTIDE SEQUENCE [LARGE SCALE GENOMIC DNA]</scope>
    <source>
        <strain evidence="4">DAOM197198w</strain>
    </source>
</reference>
<dbReference type="Pfam" id="PF07534">
    <property type="entry name" value="TLD"/>
    <property type="match status" value="1"/>
</dbReference>
<dbReference type="InterPro" id="IPR000210">
    <property type="entry name" value="BTB/POZ_dom"/>
</dbReference>
<evidence type="ECO:0008006" key="5">
    <source>
        <dbReference type="Google" id="ProtNLM"/>
    </source>
</evidence>
<dbReference type="EMBL" id="JEMT01025572">
    <property type="protein sequence ID" value="EXX61459.1"/>
    <property type="molecule type" value="Genomic_DNA"/>
</dbReference>
<feature type="domain" description="BTB" evidence="1">
    <location>
        <begin position="24"/>
        <end position="97"/>
    </location>
</feature>
<proteinExistence type="predicted"/>
<dbReference type="AlphaFoldDB" id="A0A015K246"/>
<gene>
    <name evidence="3" type="ORF">RirG_170980</name>
</gene>
<dbReference type="InterPro" id="IPR006571">
    <property type="entry name" value="TLDc_dom"/>
</dbReference>
<evidence type="ECO:0000259" key="1">
    <source>
        <dbReference type="PROSITE" id="PS50097"/>
    </source>
</evidence>
<evidence type="ECO:0000259" key="2">
    <source>
        <dbReference type="PROSITE" id="PS51886"/>
    </source>
</evidence>
<dbReference type="Proteomes" id="UP000022910">
    <property type="component" value="Unassembled WGS sequence"/>
</dbReference>
<dbReference type="CDD" id="cd18186">
    <property type="entry name" value="BTB_POZ_ZBTB_KLHL-like"/>
    <property type="match status" value="1"/>
</dbReference>
<organism evidence="3 4">
    <name type="scientific">Rhizophagus irregularis (strain DAOM 197198w)</name>
    <name type="common">Glomus intraradices</name>
    <dbReference type="NCBI Taxonomy" id="1432141"/>
    <lineage>
        <taxon>Eukaryota</taxon>
        <taxon>Fungi</taxon>
        <taxon>Fungi incertae sedis</taxon>
        <taxon>Mucoromycota</taxon>
        <taxon>Glomeromycotina</taxon>
        <taxon>Glomeromycetes</taxon>
        <taxon>Glomerales</taxon>
        <taxon>Glomeraceae</taxon>
        <taxon>Rhizophagus</taxon>
    </lineage>
</organism>
<dbReference type="PROSITE" id="PS50097">
    <property type="entry name" value="BTB"/>
    <property type="match status" value="1"/>
</dbReference>
<sequence length="465" mass="54691">MVDNKLLPKLSQNLLETLGDEEYYDITIEVGKDPDVKIFRAHRVILNYRSSYLRRVLSTNKKKNDGILTHISLPNILPEIFQIILRYIYGGIIPLEEYDILNIVKILIAANELSLQELIPYLETFLLENKENWVEQNFDLIYQISYENDSFLELRRYCIDIISKKPNKLFNSPNFSSIQEELLIATIQNNNLQMSEIQIWEHMIKWGLAQHPELSSDLTSFSKDNFDILKNTLQQCIPYIKFHNLSSKEFLHNIFPYREILPKKLFMELLEFFLNSDYRPSEKFSSESVDSVFISNQHAEIISKWINKLEITDELPSSCEFKLLYRDSRDRSSELNCKFNKFREICKNQSHTITVIKAKDSNKILGGYNPIEWKFDDHYGNTKDSFIFSFSNNSIENYILSHVKDKEKAIYSGTYSVSIAFDFDLQLYSDASDQLRVSCEKSSYEKHIGEINDLYIEEFEVFQIV</sequence>
<dbReference type="Gene3D" id="3.30.710.10">
    <property type="entry name" value="Potassium Channel Kv1.1, Chain A"/>
    <property type="match status" value="1"/>
</dbReference>
<dbReference type="PANTHER" id="PTHR45774">
    <property type="entry name" value="BTB/POZ DOMAIN-CONTAINING"/>
    <property type="match status" value="1"/>
</dbReference>
<feature type="domain" description="TLDc" evidence="2">
    <location>
        <begin position="292"/>
        <end position="465"/>
    </location>
</feature>
<name>A0A015K246_RHIIW</name>
<evidence type="ECO:0000313" key="4">
    <source>
        <dbReference type="Proteomes" id="UP000022910"/>
    </source>
</evidence>
<keyword evidence="4" id="KW-1185">Reference proteome</keyword>
<dbReference type="PANTHER" id="PTHR45774:SF3">
    <property type="entry name" value="BTB (POZ) DOMAIN-CONTAINING 2B-RELATED"/>
    <property type="match status" value="1"/>
</dbReference>
<dbReference type="SMART" id="SM00225">
    <property type="entry name" value="BTB"/>
    <property type="match status" value="1"/>
</dbReference>
<dbReference type="PROSITE" id="PS51886">
    <property type="entry name" value="TLDC"/>
    <property type="match status" value="1"/>
</dbReference>
<evidence type="ECO:0000313" key="3">
    <source>
        <dbReference type="EMBL" id="EXX61459.1"/>
    </source>
</evidence>
<dbReference type="HOGENOM" id="CLU_021542_0_2_1"/>
<protein>
    <recommendedName>
        <fullName evidence="5">Kelch-like protein 17</fullName>
    </recommendedName>
</protein>
<accession>A0A015K246</accession>
<dbReference type="InterPro" id="IPR011333">
    <property type="entry name" value="SKP1/BTB/POZ_sf"/>
</dbReference>
<comment type="caution">
    <text evidence="3">The sequence shown here is derived from an EMBL/GenBank/DDBJ whole genome shotgun (WGS) entry which is preliminary data.</text>
</comment>
<dbReference type="SUPFAM" id="SSF54695">
    <property type="entry name" value="POZ domain"/>
    <property type="match status" value="1"/>
</dbReference>
<dbReference type="Pfam" id="PF00651">
    <property type="entry name" value="BTB"/>
    <property type="match status" value="1"/>
</dbReference>